<dbReference type="PANTHER" id="PTHR14392">
    <property type="entry name" value="NIBAN FAMILY MEMBER"/>
    <property type="match status" value="1"/>
</dbReference>
<dbReference type="Pfam" id="PF26089">
    <property type="entry name" value="PH_Niban2"/>
    <property type="match status" value="1"/>
</dbReference>
<dbReference type="Proteomes" id="UP000289886">
    <property type="component" value="Unassembled WGS sequence"/>
</dbReference>
<dbReference type="EMBL" id="SCEB01006246">
    <property type="protein sequence ID" value="RXM92456.1"/>
    <property type="molecule type" value="Genomic_DNA"/>
</dbReference>
<name>A0A444UW97_ACIRT</name>
<evidence type="ECO:0000313" key="2">
    <source>
        <dbReference type="Proteomes" id="UP000289886"/>
    </source>
</evidence>
<gene>
    <name evidence="1" type="ORF">EOD39_20112</name>
</gene>
<dbReference type="PANTHER" id="PTHR14392:SF2">
    <property type="entry name" value="PROTEIN NIBAN 2"/>
    <property type="match status" value="1"/>
</dbReference>
<reference evidence="1 2" key="1">
    <citation type="submission" date="2019-01" db="EMBL/GenBank/DDBJ databases">
        <title>Draft Genome and Complete Hox-Cluster Characterization of the Sterlet Sturgeon (Acipenser ruthenus).</title>
        <authorList>
            <person name="Wei Q."/>
        </authorList>
    </citation>
    <scope>NUCLEOTIDE SEQUENCE [LARGE SCALE GENOMIC DNA]</scope>
    <source>
        <strain evidence="1">WHYD16114868_AA</strain>
        <tissue evidence="1">Blood</tissue>
    </source>
</reference>
<proteinExistence type="predicted"/>
<sequence length="136" mass="14767">MLLRSPAAAHALLFVQTAARGSGNTASTVLSAQGPLLTCSKAQCKPRLLLKQAPLEDKSIFSGNLFQYLEENKKWRNRFFFIPDCYEVLFYETRLLTAGIGLGLDVTAPQTNSLSGSSSLPRIIPVCSWVHAAPVG</sequence>
<keyword evidence="2" id="KW-1185">Reference proteome</keyword>
<organism evidence="1 2">
    <name type="scientific">Acipenser ruthenus</name>
    <name type="common">Sterlet sturgeon</name>
    <dbReference type="NCBI Taxonomy" id="7906"/>
    <lineage>
        <taxon>Eukaryota</taxon>
        <taxon>Metazoa</taxon>
        <taxon>Chordata</taxon>
        <taxon>Craniata</taxon>
        <taxon>Vertebrata</taxon>
        <taxon>Euteleostomi</taxon>
        <taxon>Actinopterygii</taxon>
        <taxon>Chondrostei</taxon>
        <taxon>Acipenseriformes</taxon>
        <taxon>Acipenseridae</taxon>
        <taxon>Acipenser</taxon>
    </lineage>
</organism>
<protein>
    <submittedName>
        <fullName evidence="1">Niban-like protein 1</fullName>
    </submittedName>
</protein>
<accession>A0A444UW97</accession>
<comment type="caution">
    <text evidence="1">The sequence shown here is derived from an EMBL/GenBank/DDBJ whole genome shotgun (WGS) entry which is preliminary data.</text>
</comment>
<dbReference type="InterPro" id="IPR026088">
    <property type="entry name" value="Niban-like"/>
</dbReference>
<dbReference type="AlphaFoldDB" id="A0A444UW97"/>
<evidence type="ECO:0000313" key="1">
    <source>
        <dbReference type="EMBL" id="RXM92456.1"/>
    </source>
</evidence>